<name>A0A0H5DP93_9BACT</name>
<feature type="compositionally biased region" description="Basic and acidic residues" evidence="1">
    <location>
        <begin position="538"/>
        <end position="559"/>
    </location>
</feature>
<organism evidence="2 3">
    <name type="scientific">Estrella lausannensis</name>
    <dbReference type="NCBI Taxonomy" id="483423"/>
    <lineage>
        <taxon>Bacteria</taxon>
        <taxon>Pseudomonadati</taxon>
        <taxon>Chlamydiota</taxon>
        <taxon>Chlamydiia</taxon>
        <taxon>Parachlamydiales</taxon>
        <taxon>Candidatus Criblamydiaceae</taxon>
        <taxon>Estrella</taxon>
    </lineage>
</organism>
<gene>
    <name evidence="2" type="ORF">ELAC_0858</name>
</gene>
<sequence>MNIFGYFFGGKPATEIPPVVEERPEPSARETQQVTGTDERGRLYTEVTRQTTNVENTEGTPSPSTGFFGGLMNVGGYVANTAGIAGGYAANAALKAGAFAAGKLKQGTHGAVKWALFTPEGQQQFKDNLVRISGNERLVQVVDAITPGLAQGAFQLLDNHPYYSYLKPLYDGENDFVENLLKTVLLKIVSNTATDIEQKALVQSGILAEEEVTVPNLTVAVLSNLAEVVKGEFDKIALSHSQYQELMDMEDGEEKTAAIREIFRPGAEQLLRIGFPGGAADLKINSYIQDWAFSSIQNALADYLQVIYQQTVVPSHHEERDLEVFKAEGGQALKALAKMMADKGTDGAKTLIKQNKDFIVGFLDPVLQGRETALVKAYLATELEQLAGSNDQSIQWLFTLLHNNLTSFSVRILSKLAETSPDQTETNVTAKALKNLLTIGVNFFGEDGKAFDIELARINKLTDEKEIQAEKQKLFNPFIEEFLKKTGLEGNPMVEKFKESSLPYLVETLYTEAKKIYPDQSKEKAALERALNSNKAIEGLKKETAHQSKKNKIQDRQAQVEDSVELPDTLSTAFFGSTTGLGADSVAILPKQTKGVTPPTILDQEIEADLVESLLEVDEATDKLELGCGAIAKDIKEVVIGYITKNKEAVADAFASYLGPSANNVAGQELADALAKVLGSSDTATEKTLEFAESTLKTALFKIFVLVADNAKEQALGENKKDPVAAGLHKMLSLVTKKIPSLEPEVKNIMNSQVLTKEEKDHLIVALFNPVAIELLAMAGVNEDGSLKVKDALPIPEILKPFALKAITQSLLPQLMSRVYLDITSSQYELEKNQEKLAALVPSAQGSIKTVADYIAKYVPFYLKTNADTITNLVFSSGSKYLSFMDPEAQAEVKSLIGRNITDFTKDKAMNPVWQGIATYAQAFLTKAFLGTAENINLAESQGKTAKTNPLLINLLMNVMEGGEKHFRHISNMQKATGRDEAHTLTSDEVKESFASNGLLHPALLMDLNPDSTPEQRVEMRLEHFFKPLAKNLIALSGLDKSRDFPIPEALKDSGWELFQDKILPEVLMGLYNETLKPQNIVQIMSNLIDNLNLASESFEEASAEVMLPVDETQTKLNQQIGSLIKSFVDMLPTSASQTLFSIKQIKDMSSEAIGDIVRRKTNATSLLDVVNGLLSGITLTAPDVNDPRTPEEIARDDLKASKVLQSKLTTFISSQAKKTARDWITNKWDAFQKNFDNTVEKYLGTPGKAVKTFFDWVFGSIMRFIMPVLDFIVFRMIWALVDLHIWNKSGEIIKNSRMDIHENLAFKITEKATAAIKRQLEEVHREQELKKQLEEKAKLDDIRMAEAIKKKIKLNQIPTAPVA</sequence>
<evidence type="ECO:0000313" key="3">
    <source>
        <dbReference type="Proteomes" id="UP000220251"/>
    </source>
</evidence>
<proteinExistence type="predicted"/>
<dbReference type="Proteomes" id="UP000220251">
    <property type="component" value="Unassembled WGS sequence"/>
</dbReference>
<feature type="region of interest" description="Disordered" evidence="1">
    <location>
        <begin position="538"/>
        <end position="560"/>
    </location>
</feature>
<reference evidence="3" key="1">
    <citation type="submission" date="2015-06" db="EMBL/GenBank/DDBJ databases">
        <authorList>
            <person name="Bertelli C."/>
        </authorList>
    </citation>
    <scope>NUCLEOTIDE SEQUENCE [LARGE SCALE GENOMIC DNA]</scope>
    <source>
        <strain evidence="3">CRIB-30</strain>
    </source>
</reference>
<evidence type="ECO:0000256" key="1">
    <source>
        <dbReference type="SAM" id="MobiDB-lite"/>
    </source>
</evidence>
<feature type="region of interest" description="Disordered" evidence="1">
    <location>
        <begin position="15"/>
        <end position="40"/>
    </location>
</feature>
<dbReference type="EMBL" id="CWGJ01000011">
    <property type="protein sequence ID" value="CRX38207.1"/>
    <property type="molecule type" value="Genomic_DNA"/>
</dbReference>
<keyword evidence="3" id="KW-1185">Reference proteome</keyword>
<dbReference type="RefSeq" id="WP_098038056.1">
    <property type="nucleotide sequence ID" value="NZ_CWGJ01000011.1"/>
</dbReference>
<dbReference type="OrthoDB" id="9819501at2"/>
<protein>
    <submittedName>
        <fullName evidence="2">Conserved putative membrane protein</fullName>
    </submittedName>
</protein>
<accession>A0A0H5DP93</accession>
<evidence type="ECO:0000313" key="2">
    <source>
        <dbReference type="EMBL" id="CRX38207.1"/>
    </source>
</evidence>